<dbReference type="InterPro" id="IPR025944">
    <property type="entry name" value="Sigma_54_int_dom_CS"/>
</dbReference>
<dbReference type="InterPro" id="IPR009057">
    <property type="entry name" value="Homeodomain-like_sf"/>
</dbReference>
<dbReference type="Pfam" id="PF00158">
    <property type="entry name" value="Sigma54_activat"/>
    <property type="match status" value="1"/>
</dbReference>
<reference evidence="8" key="1">
    <citation type="submission" date="2016-12" db="EMBL/GenBank/DDBJ databases">
        <title>Draft Genome Sequences od Carboxydothermus pertinax and islandicus, Hydrogenogenic Carboxydotrophic Bacteria.</title>
        <authorList>
            <person name="Fukuyama Y."/>
            <person name="Ohmae K."/>
            <person name="Yoneda Y."/>
            <person name="Yoshida T."/>
            <person name="Sako Y."/>
        </authorList>
    </citation>
    <scope>NUCLEOTIDE SEQUENCE [LARGE SCALE GENOMIC DNA]</scope>
    <source>
        <strain evidence="8">SET</strain>
    </source>
</reference>
<dbReference type="PANTHER" id="PTHR32071">
    <property type="entry name" value="TRANSCRIPTIONAL REGULATORY PROTEIN"/>
    <property type="match status" value="1"/>
</dbReference>
<dbReference type="STRING" id="661089.ciss_17900"/>
<dbReference type="InterPro" id="IPR002197">
    <property type="entry name" value="HTH_Fis"/>
</dbReference>
<dbReference type="Pfam" id="PF02954">
    <property type="entry name" value="HTH_8"/>
    <property type="match status" value="1"/>
</dbReference>
<dbReference type="InterPro" id="IPR027417">
    <property type="entry name" value="P-loop_NTPase"/>
</dbReference>
<dbReference type="Gene3D" id="3.30.450.20">
    <property type="entry name" value="PAS domain"/>
    <property type="match status" value="1"/>
</dbReference>
<accession>A0A1L8D424</accession>
<evidence type="ECO:0000256" key="3">
    <source>
        <dbReference type="ARBA" id="ARBA00023015"/>
    </source>
</evidence>
<dbReference type="GO" id="GO:0005524">
    <property type="term" value="F:ATP binding"/>
    <property type="evidence" value="ECO:0007669"/>
    <property type="project" value="UniProtKB-KW"/>
</dbReference>
<dbReference type="Gene3D" id="1.10.10.60">
    <property type="entry name" value="Homeodomain-like"/>
    <property type="match status" value="1"/>
</dbReference>
<dbReference type="Gene3D" id="1.10.8.60">
    <property type="match status" value="1"/>
</dbReference>
<dbReference type="SUPFAM" id="SSF55785">
    <property type="entry name" value="PYP-like sensor domain (PAS domain)"/>
    <property type="match status" value="1"/>
</dbReference>
<evidence type="ECO:0000313" key="7">
    <source>
        <dbReference type="EMBL" id="GAV25857.1"/>
    </source>
</evidence>
<dbReference type="SMART" id="SM00091">
    <property type="entry name" value="PAS"/>
    <property type="match status" value="1"/>
</dbReference>
<dbReference type="GO" id="GO:0006355">
    <property type="term" value="P:regulation of DNA-templated transcription"/>
    <property type="evidence" value="ECO:0007669"/>
    <property type="project" value="InterPro"/>
</dbReference>
<dbReference type="InterPro" id="IPR058031">
    <property type="entry name" value="AAA_lid_NorR"/>
</dbReference>
<dbReference type="Pfam" id="PF00989">
    <property type="entry name" value="PAS"/>
    <property type="match status" value="1"/>
</dbReference>
<comment type="caution">
    <text evidence="7">The sequence shown here is derived from an EMBL/GenBank/DDBJ whole genome shotgun (WGS) entry which is preliminary data.</text>
</comment>
<keyword evidence="4" id="KW-0804">Transcription</keyword>
<dbReference type="InterPro" id="IPR013767">
    <property type="entry name" value="PAS_fold"/>
</dbReference>
<evidence type="ECO:0000256" key="4">
    <source>
        <dbReference type="ARBA" id="ARBA00023163"/>
    </source>
</evidence>
<dbReference type="CDD" id="cd00009">
    <property type="entry name" value="AAA"/>
    <property type="match status" value="1"/>
</dbReference>
<dbReference type="Pfam" id="PF25601">
    <property type="entry name" value="AAA_lid_14"/>
    <property type="match status" value="1"/>
</dbReference>
<dbReference type="EMBL" id="BDJL01000093">
    <property type="protein sequence ID" value="GAV25857.1"/>
    <property type="molecule type" value="Genomic_DNA"/>
</dbReference>
<dbReference type="Proteomes" id="UP000187338">
    <property type="component" value="Unassembled WGS sequence"/>
</dbReference>
<dbReference type="AlphaFoldDB" id="A0A1L8D424"/>
<keyword evidence="1" id="KW-0547">Nucleotide-binding</keyword>
<evidence type="ECO:0000256" key="2">
    <source>
        <dbReference type="ARBA" id="ARBA00022840"/>
    </source>
</evidence>
<dbReference type="SMART" id="SM00382">
    <property type="entry name" value="AAA"/>
    <property type="match status" value="1"/>
</dbReference>
<evidence type="ECO:0000259" key="6">
    <source>
        <dbReference type="PROSITE" id="PS50112"/>
    </source>
</evidence>
<dbReference type="SUPFAM" id="SSF46689">
    <property type="entry name" value="Homeodomain-like"/>
    <property type="match status" value="1"/>
</dbReference>
<feature type="domain" description="Sigma-54 factor interaction" evidence="5">
    <location>
        <begin position="200"/>
        <end position="430"/>
    </location>
</feature>
<keyword evidence="8" id="KW-1185">Reference proteome</keyword>
<sequence>MEELTMTIYYLGELEPEFLKGKEIVKIQDVEQAVMANPDFFIADNKGFSQITHLVLAKKMREELLKILDSLQEGIEIADEKGEIKYINQAFTRITGIEKDERIGKNIFEVSPNGALAQAIKLKKPVIGHRTLVGGSKAEVVSNAVPIFIDGKLSGGAVVFQTVTDILKISEQLSKTQEMLENFSQKLSEISGCRYTFNDIIGRDEKLLEAKKIAKKAAKSDATVLLLGESGTGKEMFAQAIHMESSRSSKPFVKINCAAIPENLLESELFGYEKGAFTGATKTKMGKFELAHLGTIFLDEIGDLNLFLQAKLLRVLEDKQFERVGGIETITTDVRVIAATNRDLKKMVEEGKFREDLYFRLKVIDIELPPLRKRNKEDILLITENIIGKLNRRFGKKVKGLTPKAQELFQNYPWPGNIRELENLLERTIILVDDEYLDEHHFYGYFSKANEPPVLEKSFPIKKLTDIEKEVISMALEKYGRSLSAKKMIAEKLGISLASLYNKIKRYNL</sequence>
<proteinExistence type="predicted"/>
<name>A0A1L8D424_9THEO</name>
<feature type="domain" description="PAS" evidence="6">
    <location>
        <begin position="60"/>
        <end position="110"/>
    </location>
</feature>
<dbReference type="PROSITE" id="PS00675">
    <property type="entry name" value="SIGMA54_INTERACT_1"/>
    <property type="match status" value="1"/>
</dbReference>
<dbReference type="PROSITE" id="PS00688">
    <property type="entry name" value="SIGMA54_INTERACT_3"/>
    <property type="match status" value="1"/>
</dbReference>
<dbReference type="FunFam" id="3.40.50.300:FF:000006">
    <property type="entry name" value="DNA-binding transcriptional regulator NtrC"/>
    <property type="match status" value="1"/>
</dbReference>
<dbReference type="Gene3D" id="3.40.50.300">
    <property type="entry name" value="P-loop containing nucleotide triphosphate hydrolases"/>
    <property type="match status" value="1"/>
</dbReference>
<organism evidence="7 8">
    <name type="scientific">Carboxydothermus islandicus</name>
    <dbReference type="NCBI Taxonomy" id="661089"/>
    <lineage>
        <taxon>Bacteria</taxon>
        <taxon>Bacillati</taxon>
        <taxon>Bacillota</taxon>
        <taxon>Clostridia</taxon>
        <taxon>Thermoanaerobacterales</taxon>
        <taxon>Thermoanaerobacteraceae</taxon>
        <taxon>Carboxydothermus</taxon>
    </lineage>
</organism>
<protein>
    <submittedName>
        <fullName evidence="7">Fis family transcriptional regulator</fullName>
    </submittedName>
</protein>
<gene>
    <name evidence="7" type="ORF">ciss_17900</name>
</gene>
<evidence type="ECO:0000313" key="8">
    <source>
        <dbReference type="Proteomes" id="UP000187338"/>
    </source>
</evidence>
<dbReference type="InterPro" id="IPR002078">
    <property type="entry name" value="Sigma_54_int"/>
</dbReference>
<dbReference type="SUPFAM" id="SSF52540">
    <property type="entry name" value="P-loop containing nucleoside triphosphate hydrolases"/>
    <property type="match status" value="1"/>
</dbReference>
<evidence type="ECO:0000259" key="5">
    <source>
        <dbReference type="PROSITE" id="PS50045"/>
    </source>
</evidence>
<dbReference type="PROSITE" id="PS50112">
    <property type="entry name" value="PAS"/>
    <property type="match status" value="1"/>
</dbReference>
<dbReference type="CDD" id="cd00130">
    <property type="entry name" value="PAS"/>
    <property type="match status" value="1"/>
</dbReference>
<keyword evidence="3" id="KW-0805">Transcription regulation</keyword>
<dbReference type="InterPro" id="IPR003593">
    <property type="entry name" value="AAA+_ATPase"/>
</dbReference>
<keyword evidence="2" id="KW-0067">ATP-binding</keyword>
<dbReference type="PANTHER" id="PTHR32071:SF57">
    <property type="entry name" value="C4-DICARBOXYLATE TRANSPORT TRANSCRIPTIONAL REGULATORY PROTEIN DCTD"/>
    <property type="match status" value="1"/>
</dbReference>
<dbReference type="NCBIfam" id="TIGR00229">
    <property type="entry name" value="sensory_box"/>
    <property type="match status" value="1"/>
</dbReference>
<dbReference type="PROSITE" id="PS50045">
    <property type="entry name" value="SIGMA54_INTERACT_4"/>
    <property type="match status" value="1"/>
</dbReference>
<dbReference type="InterPro" id="IPR000014">
    <property type="entry name" value="PAS"/>
</dbReference>
<dbReference type="InterPro" id="IPR035965">
    <property type="entry name" value="PAS-like_dom_sf"/>
</dbReference>
<dbReference type="GO" id="GO:0043565">
    <property type="term" value="F:sequence-specific DNA binding"/>
    <property type="evidence" value="ECO:0007669"/>
    <property type="project" value="InterPro"/>
</dbReference>
<evidence type="ECO:0000256" key="1">
    <source>
        <dbReference type="ARBA" id="ARBA00022741"/>
    </source>
</evidence>
<dbReference type="InterPro" id="IPR025662">
    <property type="entry name" value="Sigma_54_int_dom_ATP-bd_1"/>
</dbReference>